<evidence type="ECO:0000256" key="4">
    <source>
        <dbReference type="ARBA" id="ARBA00022737"/>
    </source>
</evidence>
<dbReference type="PROSITE" id="PS51146">
    <property type="entry name" value="KAIC"/>
    <property type="match status" value="2"/>
</dbReference>
<accession>A0A839UHS9</accession>
<dbReference type="GO" id="GO:0016787">
    <property type="term" value="F:hydrolase activity"/>
    <property type="evidence" value="ECO:0007669"/>
    <property type="project" value="UniProtKB-KW"/>
</dbReference>
<protein>
    <recommendedName>
        <fullName evidence="1">non-specific serine/threonine protein kinase</fullName>
        <ecNumber evidence="1">2.7.11.1</ecNumber>
    </recommendedName>
</protein>
<dbReference type="CDD" id="cd19488">
    <property type="entry name" value="KaiC-like_N"/>
    <property type="match status" value="1"/>
</dbReference>
<dbReference type="EC" id="2.7.11.1" evidence="1"/>
<keyword evidence="9" id="KW-1185">Reference proteome</keyword>
<evidence type="ECO:0000256" key="1">
    <source>
        <dbReference type="ARBA" id="ARBA00012513"/>
    </source>
</evidence>
<keyword evidence="6" id="KW-0378">Hydrolase</keyword>
<dbReference type="PANTHER" id="PTHR42926:SF1">
    <property type="entry name" value="CIRCADIAN CLOCK OSCILLATOR PROTEIN KAIC 1"/>
    <property type="match status" value="1"/>
</dbReference>
<evidence type="ECO:0000313" key="8">
    <source>
        <dbReference type="EMBL" id="MBB3149364.1"/>
    </source>
</evidence>
<keyword evidence="4" id="KW-0677">Repeat</keyword>
<dbReference type="SMART" id="SM00382">
    <property type="entry name" value="AAA"/>
    <property type="match status" value="2"/>
</dbReference>
<feature type="domain" description="KaiC" evidence="7">
    <location>
        <begin position="292"/>
        <end position="520"/>
    </location>
</feature>
<dbReference type="GO" id="GO:0004674">
    <property type="term" value="F:protein serine/threonine kinase activity"/>
    <property type="evidence" value="ECO:0007669"/>
    <property type="project" value="UniProtKB-EC"/>
</dbReference>
<dbReference type="InterPro" id="IPR003593">
    <property type="entry name" value="AAA+_ATPase"/>
</dbReference>
<dbReference type="InterPro" id="IPR030665">
    <property type="entry name" value="KaiC"/>
</dbReference>
<feature type="domain" description="KaiC" evidence="7">
    <location>
        <begin position="48"/>
        <end position="290"/>
    </location>
</feature>
<evidence type="ECO:0000313" key="9">
    <source>
        <dbReference type="Proteomes" id="UP000554520"/>
    </source>
</evidence>
<reference evidence="8 9" key="1">
    <citation type="submission" date="2020-08" db="EMBL/GenBank/DDBJ databases">
        <title>Genomic Encyclopedia of Type Strains, Phase III (KMG-III): the genomes of soil and plant-associated and newly described type strains.</title>
        <authorList>
            <person name="Whitman W."/>
        </authorList>
    </citation>
    <scope>NUCLEOTIDE SEQUENCE [LARGE SCALE GENOMIC DNA]</scope>
    <source>
        <strain evidence="8 9">CECT 7015</strain>
    </source>
</reference>
<dbReference type="InterPro" id="IPR010624">
    <property type="entry name" value="KaiC_dom"/>
</dbReference>
<comment type="caution">
    <text evidence="8">The sequence shown here is derived from an EMBL/GenBank/DDBJ whole genome shotgun (WGS) entry which is preliminary data.</text>
</comment>
<dbReference type="InterPro" id="IPR051347">
    <property type="entry name" value="Circadian_clock_KaiC-rel"/>
</dbReference>
<dbReference type="Pfam" id="PF06745">
    <property type="entry name" value="ATPase"/>
    <property type="match status" value="2"/>
</dbReference>
<dbReference type="InterPro" id="IPR014774">
    <property type="entry name" value="KaiC-like_dom"/>
</dbReference>
<dbReference type="Proteomes" id="UP000554520">
    <property type="component" value="Unassembled WGS sequence"/>
</dbReference>
<evidence type="ECO:0000256" key="6">
    <source>
        <dbReference type="ARBA" id="ARBA00022801"/>
    </source>
</evidence>
<evidence type="ECO:0000256" key="2">
    <source>
        <dbReference type="ARBA" id="ARBA00022553"/>
    </source>
</evidence>
<dbReference type="InterPro" id="IPR027417">
    <property type="entry name" value="P-loop_NTPase"/>
</dbReference>
<dbReference type="Gene3D" id="3.40.50.300">
    <property type="entry name" value="P-loop containing nucleotide triphosphate hydrolases"/>
    <property type="match status" value="2"/>
</dbReference>
<dbReference type="AlphaFoldDB" id="A0A839UHS9"/>
<name>A0A839UHS9_9HYPH</name>
<evidence type="ECO:0000259" key="7">
    <source>
        <dbReference type="PROSITE" id="PS51146"/>
    </source>
</evidence>
<keyword evidence="3" id="KW-0808">Transferase</keyword>
<dbReference type="EMBL" id="JACHXN010000031">
    <property type="protein sequence ID" value="MBB3149364.1"/>
    <property type="molecule type" value="Genomic_DNA"/>
</dbReference>
<sequence length="520" mass="57038">MRMPSIAMLTMVNVEYKAEAFAAAVWRLPSLDFNQMDSIDMVTRKKQSVVKAGIAGLDEILRGGLPSSNFYILQGAPGSGKTTAALQFLLAGVEAGERCLYVSLSQTAAELESIAISHGWSLKGIRVEELSASDAVNGASDQTIFQTTELRLDETRKAVEQAIEDHKPHRLVYDSLLEIRLITGDSPRFRRELLGFKSFLAQRQVVALLLDTQTNGSVERSGEEVEGIAHGVIRFDKSLEEYGGVRRRVEVSKMRGVPVADGYHDMAIREGEGVIIYPRIIPGAASETVKPQLIKSGVTALDEMFGGGQESGTTTLVIGQSGTGKSTMSSLYATAALKRGESVALFLFEERLETFFRRSEGLGMDLRQFHKDGQLIIRDFNPNEISPGEFGKIAQEVVTREKSRVVVIDSFTGYLNSLPHREKAVRDIQSLLKYLARSGVLTMLIVAQHGLLGQNVGIDVDVSFLGDTVLLLRISEHEGKLRRSITVVKKRHGPHDLDVRELLIESSGVTVVAYNPLPEA</sequence>
<evidence type="ECO:0000256" key="3">
    <source>
        <dbReference type="ARBA" id="ARBA00022679"/>
    </source>
</evidence>
<organism evidence="8 9">
    <name type="scientific">Phyllobacterium trifolii</name>
    <dbReference type="NCBI Taxonomy" id="300193"/>
    <lineage>
        <taxon>Bacteria</taxon>
        <taxon>Pseudomonadati</taxon>
        <taxon>Pseudomonadota</taxon>
        <taxon>Alphaproteobacteria</taxon>
        <taxon>Hyphomicrobiales</taxon>
        <taxon>Phyllobacteriaceae</taxon>
        <taxon>Phyllobacterium</taxon>
    </lineage>
</organism>
<gene>
    <name evidence="8" type="ORF">FHS21_005817</name>
</gene>
<dbReference type="PANTHER" id="PTHR42926">
    <property type="match status" value="1"/>
</dbReference>
<dbReference type="SUPFAM" id="SSF52540">
    <property type="entry name" value="P-loop containing nucleoside triphosphate hydrolases"/>
    <property type="match status" value="2"/>
</dbReference>
<dbReference type="GO" id="GO:0005524">
    <property type="term" value="F:ATP binding"/>
    <property type="evidence" value="ECO:0007669"/>
    <property type="project" value="InterPro"/>
</dbReference>
<proteinExistence type="predicted"/>
<evidence type="ECO:0000256" key="5">
    <source>
        <dbReference type="ARBA" id="ARBA00022777"/>
    </source>
</evidence>
<keyword evidence="5" id="KW-0418">Kinase</keyword>
<keyword evidence="2" id="KW-0597">Phosphoprotein</keyword>
<dbReference type="PIRSF" id="PIRSF039117">
    <property type="entry name" value="KaiC"/>
    <property type="match status" value="1"/>
</dbReference>